<keyword evidence="5" id="KW-0175">Coiled coil</keyword>
<dbReference type="InterPro" id="IPR036859">
    <property type="entry name" value="CAP-Gly_dom_sf"/>
</dbReference>
<keyword evidence="8" id="KW-1185">Reference proteome</keyword>
<dbReference type="AlphaFoldDB" id="A0A8J5JKN4"/>
<dbReference type="SUPFAM" id="SSF54236">
    <property type="entry name" value="Ubiquitin-like"/>
    <property type="match status" value="1"/>
</dbReference>
<comment type="caution">
    <text evidence="7">The sequence shown here is derived from an EMBL/GenBank/DDBJ whole genome shotgun (WGS) entry which is preliminary data.</text>
</comment>
<dbReference type="GO" id="GO:0005829">
    <property type="term" value="C:cytosol"/>
    <property type="evidence" value="ECO:0007669"/>
    <property type="project" value="UniProtKB-ARBA"/>
</dbReference>
<evidence type="ECO:0000259" key="6">
    <source>
        <dbReference type="PROSITE" id="PS50245"/>
    </source>
</evidence>
<comment type="similarity">
    <text evidence="4">Belongs to the TBCB family.</text>
</comment>
<dbReference type="PROSITE" id="PS50245">
    <property type="entry name" value="CAP_GLY_2"/>
    <property type="match status" value="1"/>
</dbReference>
<dbReference type="GO" id="GO:0005938">
    <property type="term" value="C:cell cortex"/>
    <property type="evidence" value="ECO:0007669"/>
    <property type="project" value="TreeGrafter"/>
</dbReference>
<dbReference type="PROSITE" id="PS00845">
    <property type="entry name" value="CAP_GLY_1"/>
    <property type="match status" value="1"/>
</dbReference>
<dbReference type="PANTHER" id="PTHR18916">
    <property type="entry name" value="DYNACTIN 1-RELATED MICROTUBULE-BINDING"/>
    <property type="match status" value="1"/>
</dbReference>
<evidence type="ECO:0000256" key="2">
    <source>
        <dbReference type="ARBA" id="ARBA00022490"/>
    </source>
</evidence>
<evidence type="ECO:0000313" key="8">
    <source>
        <dbReference type="Proteomes" id="UP000747542"/>
    </source>
</evidence>
<dbReference type="FunFam" id="2.30.30.190:FF:000013">
    <property type="entry name" value="Tubulin-folding cofactor B"/>
    <property type="match status" value="1"/>
</dbReference>
<name>A0A8J5JKN4_HOMAM</name>
<keyword evidence="3" id="KW-0143">Chaperone</keyword>
<dbReference type="GO" id="GO:0043014">
    <property type="term" value="F:alpha-tubulin binding"/>
    <property type="evidence" value="ECO:0007669"/>
    <property type="project" value="InterPro"/>
</dbReference>
<reference evidence="7" key="1">
    <citation type="journal article" date="2021" name="Sci. Adv.">
        <title>The American lobster genome reveals insights on longevity, neural, and immune adaptations.</title>
        <authorList>
            <person name="Polinski J.M."/>
            <person name="Zimin A.V."/>
            <person name="Clark K.F."/>
            <person name="Kohn A.B."/>
            <person name="Sadowski N."/>
            <person name="Timp W."/>
            <person name="Ptitsyn A."/>
            <person name="Khanna P."/>
            <person name="Romanova D.Y."/>
            <person name="Williams P."/>
            <person name="Greenwood S.J."/>
            <person name="Moroz L.L."/>
            <person name="Walt D.R."/>
            <person name="Bodnar A.G."/>
        </authorList>
    </citation>
    <scope>NUCLEOTIDE SEQUENCE</scope>
    <source>
        <strain evidence="7">GMGI-L3</strain>
    </source>
</reference>
<proteinExistence type="inferred from homology"/>
<dbReference type="Pfam" id="PF14560">
    <property type="entry name" value="Ubiquitin_2"/>
    <property type="match status" value="1"/>
</dbReference>
<sequence>MGDQYQVITAPLVNVRITSSLNSFMAEKRFDRGLTIGDFKASYFSHTGRLELITGASCGSMSLEVFDENDKLVCALNDDSALLGSFNVEENYRIHVTDNSKKMGEFEDLSKVEKYELSEEEYSKRNDSVRSFLLKNKLGKYNAEEQQKLQEEKEALEKVEKEKAETITVGSRCEVRVQGEAVRRGEVMYVGKVHFKSGLWVGVKYDEPLGKNDGSIGGKRYFECPMKYGGFARPAFCEVGDFPEINYEDDEM</sequence>
<dbReference type="GO" id="GO:0035371">
    <property type="term" value="C:microtubule plus-end"/>
    <property type="evidence" value="ECO:0007669"/>
    <property type="project" value="TreeGrafter"/>
</dbReference>
<dbReference type="GO" id="GO:0031122">
    <property type="term" value="P:cytoplasmic microtubule organization"/>
    <property type="evidence" value="ECO:0007669"/>
    <property type="project" value="TreeGrafter"/>
</dbReference>
<dbReference type="Pfam" id="PF01302">
    <property type="entry name" value="CAP_GLY"/>
    <property type="match status" value="1"/>
</dbReference>
<dbReference type="Proteomes" id="UP000747542">
    <property type="component" value="Unassembled WGS sequence"/>
</dbReference>
<dbReference type="CDD" id="cd01789">
    <property type="entry name" value="Ubl_TBCB"/>
    <property type="match status" value="1"/>
</dbReference>
<organism evidence="7 8">
    <name type="scientific">Homarus americanus</name>
    <name type="common">American lobster</name>
    <dbReference type="NCBI Taxonomy" id="6706"/>
    <lineage>
        <taxon>Eukaryota</taxon>
        <taxon>Metazoa</taxon>
        <taxon>Ecdysozoa</taxon>
        <taxon>Arthropoda</taxon>
        <taxon>Crustacea</taxon>
        <taxon>Multicrustacea</taxon>
        <taxon>Malacostraca</taxon>
        <taxon>Eumalacostraca</taxon>
        <taxon>Eucarida</taxon>
        <taxon>Decapoda</taxon>
        <taxon>Pleocyemata</taxon>
        <taxon>Astacidea</taxon>
        <taxon>Nephropoidea</taxon>
        <taxon>Nephropidae</taxon>
        <taxon>Homarus</taxon>
    </lineage>
</organism>
<protein>
    <submittedName>
        <fullName evidence="7">Tubulin-folding cofactor B-like</fullName>
    </submittedName>
</protein>
<evidence type="ECO:0000313" key="7">
    <source>
        <dbReference type="EMBL" id="KAG7157574.1"/>
    </source>
</evidence>
<dbReference type="InterPro" id="IPR029071">
    <property type="entry name" value="Ubiquitin-like_domsf"/>
</dbReference>
<accession>A0A8J5JKN4</accession>
<dbReference type="Gene3D" id="2.30.30.190">
    <property type="entry name" value="CAP Gly-rich-like domain"/>
    <property type="match status" value="1"/>
</dbReference>
<feature type="coiled-coil region" evidence="5">
    <location>
        <begin position="134"/>
        <end position="169"/>
    </location>
</feature>
<gene>
    <name evidence="7" type="primary">TBCB-L</name>
    <name evidence="7" type="ORF">Hamer_G019210</name>
</gene>
<evidence type="ECO:0000256" key="3">
    <source>
        <dbReference type="ARBA" id="ARBA00023186"/>
    </source>
</evidence>
<dbReference type="InterPro" id="IPR045172">
    <property type="entry name" value="TBCB_Ubl"/>
</dbReference>
<dbReference type="InterPro" id="IPR000938">
    <property type="entry name" value="CAP-Gly_domain"/>
</dbReference>
<evidence type="ECO:0000256" key="5">
    <source>
        <dbReference type="SAM" id="Coils"/>
    </source>
</evidence>
<dbReference type="EMBL" id="JAHLQT010037402">
    <property type="protein sequence ID" value="KAG7157574.1"/>
    <property type="molecule type" value="Genomic_DNA"/>
</dbReference>
<dbReference type="SMART" id="SM01052">
    <property type="entry name" value="CAP_GLY"/>
    <property type="match status" value="1"/>
</dbReference>
<dbReference type="InterPro" id="IPR000626">
    <property type="entry name" value="Ubiquitin-like_dom"/>
</dbReference>
<feature type="domain" description="CAP-Gly" evidence="6">
    <location>
        <begin position="191"/>
        <end position="233"/>
    </location>
</feature>
<dbReference type="GO" id="GO:0005634">
    <property type="term" value="C:nucleus"/>
    <property type="evidence" value="ECO:0007669"/>
    <property type="project" value="TreeGrafter"/>
</dbReference>
<dbReference type="GO" id="GO:0007023">
    <property type="term" value="P:post-chaperonin tubulin folding pathway"/>
    <property type="evidence" value="ECO:0007669"/>
    <property type="project" value="InterPro"/>
</dbReference>
<dbReference type="GO" id="GO:0051010">
    <property type="term" value="F:microtubule plus-end binding"/>
    <property type="evidence" value="ECO:0007669"/>
    <property type="project" value="TreeGrafter"/>
</dbReference>
<keyword evidence="2" id="KW-0963">Cytoplasm</keyword>
<dbReference type="SUPFAM" id="SSF74924">
    <property type="entry name" value="Cap-Gly domain"/>
    <property type="match status" value="1"/>
</dbReference>
<dbReference type="GO" id="GO:0007021">
    <property type="term" value="P:tubulin complex assembly"/>
    <property type="evidence" value="ECO:0007669"/>
    <property type="project" value="InterPro"/>
</dbReference>
<comment type="subcellular location">
    <subcellularLocation>
        <location evidence="1">Cytoplasm</location>
    </subcellularLocation>
</comment>
<dbReference type="PANTHER" id="PTHR18916:SF85">
    <property type="entry name" value="TUBULIN-FOLDING COFACTOR B"/>
    <property type="match status" value="1"/>
</dbReference>
<evidence type="ECO:0000256" key="1">
    <source>
        <dbReference type="ARBA" id="ARBA00004496"/>
    </source>
</evidence>
<dbReference type="Gene3D" id="3.10.20.90">
    <property type="entry name" value="Phosphatidylinositol 3-kinase Catalytic Subunit, Chain A, domain 1"/>
    <property type="match status" value="1"/>
</dbReference>
<evidence type="ECO:0000256" key="4">
    <source>
        <dbReference type="ARBA" id="ARBA00025779"/>
    </source>
</evidence>